<dbReference type="InterPro" id="IPR000953">
    <property type="entry name" value="Chromo/chromo_shadow_dom"/>
</dbReference>
<dbReference type="HOGENOM" id="CLU_000384_31_3_1"/>
<dbReference type="AlphaFoldDB" id="A0A0C9VNU3"/>
<feature type="domain" description="Chromo" evidence="1">
    <location>
        <begin position="35"/>
        <end position="61"/>
    </location>
</feature>
<reference evidence="2 3" key="1">
    <citation type="submission" date="2014-06" db="EMBL/GenBank/DDBJ databases">
        <title>Evolutionary Origins and Diversification of the Mycorrhizal Mutualists.</title>
        <authorList>
            <consortium name="DOE Joint Genome Institute"/>
            <consortium name="Mycorrhizal Genomics Consortium"/>
            <person name="Kohler A."/>
            <person name="Kuo A."/>
            <person name="Nagy L.G."/>
            <person name="Floudas D."/>
            <person name="Copeland A."/>
            <person name="Barry K.W."/>
            <person name="Cichocki N."/>
            <person name="Veneault-Fourrey C."/>
            <person name="LaButti K."/>
            <person name="Lindquist E.A."/>
            <person name="Lipzen A."/>
            <person name="Lundell T."/>
            <person name="Morin E."/>
            <person name="Murat C."/>
            <person name="Riley R."/>
            <person name="Ohm R."/>
            <person name="Sun H."/>
            <person name="Tunlid A."/>
            <person name="Henrissat B."/>
            <person name="Grigoriev I.V."/>
            <person name="Hibbett D.S."/>
            <person name="Martin F."/>
        </authorList>
    </citation>
    <scope>NUCLEOTIDE SEQUENCE [LARGE SCALE GENOMIC DNA]</scope>
    <source>
        <strain evidence="2 3">SS14</strain>
    </source>
</reference>
<dbReference type="Proteomes" id="UP000054279">
    <property type="component" value="Unassembled WGS sequence"/>
</dbReference>
<dbReference type="Pfam" id="PF00385">
    <property type="entry name" value="Chromo"/>
    <property type="match status" value="1"/>
</dbReference>
<dbReference type="SUPFAM" id="SSF54160">
    <property type="entry name" value="Chromo domain-like"/>
    <property type="match status" value="1"/>
</dbReference>
<dbReference type="PROSITE" id="PS50013">
    <property type="entry name" value="CHROMO_2"/>
    <property type="match status" value="1"/>
</dbReference>
<dbReference type="EMBL" id="KN837149">
    <property type="protein sequence ID" value="KIJ39765.1"/>
    <property type="molecule type" value="Genomic_DNA"/>
</dbReference>
<sequence>MRRIHPVFNVVKFLHAPPDPIPGRISDPPPPPGLVLDSRLFRNRLEHLVKWKGYGYEENSW</sequence>
<protein>
    <recommendedName>
        <fullName evidence="1">Chromo domain-containing protein</fullName>
    </recommendedName>
</protein>
<name>A0A0C9VNU3_SPHS4</name>
<evidence type="ECO:0000313" key="3">
    <source>
        <dbReference type="Proteomes" id="UP000054279"/>
    </source>
</evidence>
<dbReference type="InterPro" id="IPR016197">
    <property type="entry name" value="Chromo-like_dom_sf"/>
</dbReference>
<feature type="non-terminal residue" evidence="2">
    <location>
        <position position="61"/>
    </location>
</feature>
<accession>A0A0C9VNU3</accession>
<proteinExistence type="predicted"/>
<evidence type="ECO:0000259" key="1">
    <source>
        <dbReference type="PROSITE" id="PS50013"/>
    </source>
</evidence>
<dbReference type="InterPro" id="IPR023780">
    <property type="entry name" value="Chromo_domain"/>
</dbReference>
<keyword evidence="3" id="KW-1185">Reference proteome</keyword>
<dbReference type="GO" id="GO:0006338">
    <property type="term" value="P:chromatin remodeling"/>
    <property type="evidence" value="ECO:0007669"/>
    <property type="project" value="UniProtKB-ARBA"/>
</dbReference>
<organism evidence="2 3">
    <name type="scientific">Sphaerobolus stellatus (strain SS14)</name>
    <dbReference type="NCBI Taxonomy" id="990650"/>
    <lineage>
        <taxon>Eukaryota</taxon>
        <taxon>Fungi</taxon>
        <taxon>Dikarya</taxon>
        <taxon>Basidiomycota</taxon>
        <taxon>Agaricomycotina</taxon>
        <taxon>Agaricomycetes</taxon>
        <taxon>Phallomycetidae</taxon>
        <taxon>Geastrales</taxon>
        <taxon>Sphaerobolaceae</taxon>
        <taxon>Sphaerobolus</taxon>
    </lineage>
</organism>
<gene>
    <name evidence="2" type="ORF">M422DRAFT_32560</name>
</gene>
<dbReference type="Gene3D" id="2.40.50.40">
    <property type="match status" value="1"/>
</dbReference>
<evidence type="ECO:0000313" key="2">
    <source>
        <dbReference type="EMBL" id="KIJ39765.1"/>
    </source>
</evidence>